<dbReference type="OrthoDB" id="798290at2"/>
<gene>
    <name evidence="2" type="ORF">M23134_03003</name>
    <name evidence="3" type="ORF">M23134_05722</name>
    <name evidence="1" type="ORF">M23134_06455</name>
    <name evidence="4" type="ORF">M23134_07377</name>
</gene>
<sequence length="142" mass="15835">MANNSSQLPFEIGWEDVTITLFGRIVDGFRGFKYKVSKSKANIHGRGKDPIARAKGKKEYEGSIKLLFREVIALEKAAIQNGGADLTDLDPFDITLVYAENGLVVTHILNNVEVTEYELTMEQGDDFMEVELPISIGKISRQ</sequence>
<evidence type="ECO:0000313" key="5">
    <source>
        <dbReference type="Proteomes" id="UP000004095"/>
    </source>
</evidence>
<evidence type="ECO:0000313" key="2">
    <source>
        <dbReference type="EMBL" id="EAY24693.1"/>
    </source>
</evidence>
<evidence type="ECO:0000313" key="1">
    <source>
        <dbReference type="EMBL" id="EAY24468.1"/>
    </source>
</evidence>
<reference evidence="4 5" key="1">
    <citation type="submission" date="2007-01" db="EMBL/GenBank/DDBJ databases">
        <authorList>
            <person name="Haygood M."/>
            <person name="Podell S."/>
            <person name="Anderson C."/>
            <person name="Hopkinson B."/>
            <person name="Roe K."/>
            <person name="Barbeau K."/>
            <person name="Gaasterland T."/>
            <person name="Ferriera S."/>
            <person name="Johnson J."/>
            <person name="Kravitz S."/>
            <person name="Beeson K."/>
            <person name="Sutton G."/>
            <person name="Rogers Y.-H."/>
            <person name="Friedman R."/>
            <person name="Frazier M."/>
            <person name="Venter J.C."/>
        </authorList>
    </citation>
    <scope>NUCLEOTIDE SEQUENCE [LARGE SCALE GENOMIC DNA]</scope>
    <source>
        <strain evidence="4 5">ATCC 23134</strain>
    </source>
</reference>
<comment type="caution">
    <text evidence="4">The sequence shown here is derived from an EMBL/GenBank/DDBJ whole genome shotgun (WGS) entry which is preliminary data.</text>
</comment>
<organism evidence="4 5">
    <name type="scientific">Microscilla marina ATCC 23134</name>
    <dbReference type="NCBI Taxonomy" id="313606"/>
    <lineage>
        <taxon>Bacteria</taxon>
        <taxon>Pseudomonadati</taxon>
        <taxon>Bacteroidota</taxon>
        <taxon>Cytophagia</taxon>
        <taxon>Cytophagales</taxon>
        <taxon>Microscillaceae</taxon>
        <taxon>Microscilla</taxon>
    </lineage>
</organism>
<protein>
    <recommendedName>
        <fullName evidence="6">Phage tail tube protein</fullName>
    </recommendedName>
</protein>
<evidence type="ECO:0000313" key="3">
    <source>
        <dbReference type="EMBL" id="EAY29849.1"/>
    </source>
</evidence>
<dbReference type="EMBL" id="AAWS01000004">
    <property type="protein sequence ID" value="EAY30970.1"/>
    <property type="molecule type" value="Genomic_DNA"/>
</dbReference>
<dbReference type="EMBL" id="AAWS01000009">
    <property type="protein sequence ID" value="EAY29849.1"/>
    <property type="molecule type" value="Genomic_DNA"/>
</dbReference>
<proteinExistence type="predicted"/>
<accession>A1ZEL8</accession>
<dbReference type="AlphaFoldDB" id="A1ZEL8"/>
<dbReference type="Proteomes" id="UP000004095">
    <property type="component" value="Unassembled WGS sequence"/>
</dbReference>
<dbReference type="EMBL" id="AAWS01000068">
    <property type="protein sequence ID" value="EAY24468.1"/>
    <property type="molecule type" value="Genomic_DNA"/>
</dbReference>
<name>A1ZEL8_MICM2</name>
<evidence type="ECO:0000313" key="4">
    <source>
        <dbReference type="EMBL" id="EAY30970.1"/>
    </source>
</evidence>
<dbReference type="RefSeq" id="WP_002694114.1">
    <property type="nucleotide sequence ID" value="NZ_AAWS01000004.1"/>
</dbReference>
<evidence type="ECO:0008006" key="6">
    <source>
        <dbReference type="Google" id="ProtNLM"/>
    </source>
</evidence>
<dbReference type="EMBL" id="AAWS01000063">
    <property type="protein sequence ID" value="EAY24693.1"/>
    <property type="molecule type" value="Genomic_DNA"/>
</dbReference>
<keyword evidence="5" id="KW-1185">Reference proteome</keyword>
<dbReference type="eggNOG" id="ENOG503331I">
    <property type="taxonomic scope" value="Bacteria"/>
</dbReference>